<dbReference type="SUPFAM" id="SSF53448">
    <property type="entry name" value="Nucleotide-diphospho-sugar transferases"/>
    <property type="match status" value="1"/>
</dbReference>
<dbReference type="InterPro" id="IPR029044">
    <property type="entry name" value="Nucleotide-diphossugar_trans"/>
</dbReference>
<feature type="transmembrane region" description="Helical" evidence="6">
    <location>
        <begin position="335"/>
        <end position="352"/>
    </location>
</feature>
<evidence type="ECO:0000313" key="7">
    <source>
        <dbReference type="EMBL" id="MFD2799633.1"/>
    </source>
</evidence>
<dbReference type="CDD" id="cd06423">
    <property type="entry name" value="CESA_like"/>
    <property type="match status" value="1"/>
</dbReference>
<keyword evidence="8" id="KW-1185">Reference proteome</keyword>
<comment type="caution">
    <text evidence="7">The sequence shown here is derived from an EMBL/GenBank/DDBJ whole genome shotgun (WGS) entry which is preliminary data.</text>
</comment>
<keyword evidence="5 6" id="KW-0472">Membrane</keyword>
<dbReference type="EMBL" id="JBHUOF010000011">
    <property type="protein sequence ID" value="MFD2799633.1"/>
    <property type="molecule type" value="Genomic_DNA"/>
</dbReference>
<comment type="subcellular location">
    <subcellularLocation>
        <location evidence="1">Cell membrane</location>
    </subcellularLocation>
</comment>
<organism evidence="7 8">
    <name type="scientific">Prauserella oleivorans</name>
    <dbReference type="NCBI Taxonomy" id="1478153"/>
    <lineage>
        <taxon>Bacteria</taxon>
        <taxon>Bacillati</taxon>
        <taxon>Actinomycetota</taxon>
        <taxon>Actinomycetes</taxon>
        <taxon>Pseudonocardiales</taxon>
        <taxon>Pseudonocardiaceae</taxon>
        <taxon>Prauserella</taxon>
    </lineage>
</organism>
<evidence type="ECO:0000256" key="6">
    <source>
        <dbReference type="SAM" id="Phobius"/>
    </source>
</evidence>
<evidence type="ECO:0000313" key="8">
    <source>
        <dbReference type="Proteomes" id="UP001597478"/>
    </source>
</evidence>
<proteinExistence type="predicted"/>
<keyword evidence="6" id="KW-0812">Transmembrane</keyword>
<evidence type="ECO:0000256" key="5">
    <source>
        <dbReference type="ARBA" id="ARBA00023136"/>
    </source>
</evidence>
<keyword evidence="6" id="KW-1133">Transmembrane helix</keyword>
<dbReference type="RefSeq" id="WP_377390168.1">
    <property type="nucleotide sequence ID" value="NZ_JBHSAN010000020.1"/>
</dbReference>
<dbReference type="Pfam" id="PF13641">
    <property type="entry name" value="Glyco_tranf_2_3"/>
    <property type="match status" value="1"/>
</dbReference>
<feature type="transmembrane region" description="Helical" evidence="6">
    <location>
        <begin position="6"/>
        <end position="25"/>
    </location>
</feature>
<evidence type="ECO:0000256" key="1">
    <source>
        <dbReference type="ARBA" id="ARBA00004236"/>
    </source>
</evidence>
<dbReference type="Proteomes" id="UP001597478">
    <property type="component" value="Unassembled WGS sequence"/>
</dbReference>
<evidence type="ECO:0000256" key="4">
    <source>
        <dbReference type="ARBA" id="ARBA00022679"/>
    </source>
</evidence>
<keyword evidence="2" id="KW-1003">Cell membrane</keyword>
<feature type="transmembrane region" description="Helical" evidence="6">
    <location>
        <begin position="37"/>
        <end position="55"/>
    </location>
</feature>
<dbReference type="PANTHER" id="PTHR22913">
    <property type="entry name" value="HYALURONAN SYNTHASE"/>
    <property type="match status" value="1"/>
</dbReference>
<feature type="transmembrane region" description="Helical" evidence="6">
    <location>
        <begin position="306"/>
        <end position="328"/>
    </location>
</feature>
<sequence>MNRKVLAGAVGGIGVAVWAVTYHLIMNQPHDKIMVGIYLFNAALVSFYVWAVAFSRNYNKLPVARGRVVAIVPAYNEEPELLRNAITALLNQTVLPDEIHVMDDGSTPTVEPMIEHERVYWHRQPNQGKRHAQANVLRTLDRRDWDYIFTVDSDSVPEPDALEYLLRAMSRPKVQAATGLILTRNWRQNFLTRVSDMNIGTSCLMIRTSRSALGAVETTSGALALYRAEVIFDNLPDYLVSGTNGDDRRLTMYASLRGDVVVVNEAMVHSAMPETVKGLFRQRLRWGKSAWQAFPFTVTNLAIHKILFPVLAVAQWVMLPIMMGWMALAVIGERLHADATLLAFCAYVLIRYTETGMYVLLRPGMHWFTKLWTWILLTPAELVVKLAIIYPAKYYAILKLRDRGWHTRSGSVTTQLAHAEKEPTRALPPADPAGLPTRVVAAAEHVTEQTRILPAVGQLPKHARV</sequence>
<reference evidence="8" key="1">
    <citation type="journal article" date="2019" name="Int. J. Syst. Evol. Microbiol.">
        <title>The Global Catalogue of Microorganisms (GCM) 10K type strain sequencing project: providing services to taxonomists for standard genome sequencing and annotation.</title>
        <authorList>
            <consortium name="The Broad Institute Genomics Platform"/>
            <consortium name="The Broad Institute Genome Sequencing Center for Infectious Disease"/>
            <person name="Wu L."/>
            <person name="Ma J."/>
        </authorList>
    </citation>
    <scope>NUCLEOTIDE SEQUENCE [LARGE SCALE GENOMIC DNA]</scope>
    <source>
        <strain evidence="8">IBRC-M 10906</strain>
    </source>
</reference>
<dbReference type="GO" id="GO:0016757">
    <property type="term" value="F:glycosyltransferase activity"/>
    <property type="evidence" value="ECO:0007669"/>
    <property type="project" value="UniProtKB-KW"/>
</dbReference>
<dbReference type="EC" id="2.4.-.-" evidence="7"/>
<feature type="transmembrane region" description="Helical" evidence="6">
    <location>
        <begin position="372"/>
        <end position="392"/>
    </location>
</feature>
<gene>
    <name evidence="7" type="ORF">ACFS2C_09530</name>
</gene>
<keyword evidence="4 7" id="KW-0808">Transferase</keyword>
<protein>
    <submittedName>
        <fullName evidence="7">Glycosyltransferase</fullName>
        <ecNumber evidence="7">2.4.-.-</ecNumber>
    </submittedName>
</protein>
<dbReference type="Gene3D" id="3.90.550.10">
    <property type="entry name" value="Spore Coat Polysaccharide Biosynthesis Protein SpsA, Chain A"/>
    <property type="match status" value="1"/>
</dbReference>
<accession>A0ABW5W6N6</accession>
<keyword evidence="3 7" id="KW-0328">Glycosyltransferase</keyword>
<dbReference type="PANTHER" id="PTHR22913:SF12">
    <property type="entry name" value="MANNURONAN SYNTHASE"/>
    <property type="match status" value="1"/>
</dbReference>
<evidence type="ECO:0000256" key="2">
    <source>
        <dbReference type="ARBA" id="ARBA00022475"/>
    </source>
</evidence>
<name>A0ABW5W6N6_9PSEU</name>
<evidence type="ECO:0000256" key="3">
    <source>
        <dbReference type="ARBA" id="ARBA00022676"/>
    </source>
</evidence>